<name>A0A7S2EDB7_TRICV</name>
<reference evidence="1" key="1">
    <citation type="submission" date="2021-01" db="EMBL/GenBank/DDBJ databases">
        <authorList>
            <person name="Corre E."/>
            <person name="Pelletier E."/>
            <person name="Niang G."/>
            <person name="Scheremetjew M."/>
            <person name="Finn R."/>
            <person name="Kale V."/>
            <person name="Holt S."/>
            <person name="Cochrane G."/>
            <person name="Meng A."/>
            <person name="Brown T."/>
            <person name="Cohen L."/>
        </authorList>
    </citation>
    <scope>NUCLEOTIDE SEQUENCE</scope>
    <source>
        <strain evidence="1">Grunow 1884</strain>
    </source>
</reference>
<organism evidence="1">
    <name type="scientific">Trieres chinensis</name>
    <name type="common">Marine centric diatom</name>
    <name type="synonym">Odontella sinensis</name>
    <dbReference type="NCBI Taxonomy" id="1514140"/>
    <lineage>
        <taxon>Eukaryota</taxon>
        <taxon>Sar</taxon>
        <taxon>Stramenopiles</taxon>
        <taxon>Ochrophyta</taxon>
        <taxon>Bacillariophyta</taxon>
        <taxon>Mediophyceae</taxon>
        <taxon>Biddulphiophycidae</taxon>
        <taxon>Eupodiscales</taxon>
        <taxon>Parodontellaceae</taxon>
        <taxon>Trieres</taxon>
    </lineage>
</organism>
<proteinExistence type="predicted"/>
<dbReference type="AlphaFoldDB" id="A0A7S2EDB7"/>
<evidence type="ECO:0000313" key="1">
    <source>
        <dbReference type="EMBL" id="CAD9329864.1"/>
    </source>
</evidence>
<sequence>MSALSFCDSYVAHACSATLSGGGEEPFAPPTSTDHTFASRVRVAWRWMGSLVPAGKREGFQSPILQASPAAPLQVVLFPQFPPVICETPILILSIGGSPQPIID</sequence>
<gene>
    <name evidence="1" type="ORF">OSIN01602_LOCUS5360</name>
</gene>
<accession>A0A7S2EDB7</accession>
<dbReference type="EMBL" id="HBGO01009670">
    <property type="protein sequence ID" value="CAD9329864.1"/>
    <property type="molecule type" value="Transcribed_RNA"/>
</dbReference>
<protein>
    <submittedName>
        <fullName evidence="1">Uncharacterized protein</fullName>
    </submittedName>
</protein>